<dbReference type="PANTHER" id="PTHR16291:SF0">
    <property type="entry name" value="NUCLEAR CAP-BINDING PROTEIN SUBUNIT 3"/>
    <property type="match status" value="1"/>
</dbReference>
<protein>
    <submittedName>
        <fullName evidence="2">Uncharacterized protein</fullName>
    </submittedName>
</protein>
<dbReference type="Pfam" id="PF10309">
    <property type="entry name" value="NCBP3"/>
    <property type="match status" value="1"/>
</dbReference>
<dbReference type="PANTHER" id="PTHR16291">
    <property type="entry name" value="NUCLEAR CAP-BINDING PROTEIN SUBUNIT 3"/>
    <property type="match status" value="1"/>
</dbReference>
<accession>A0A8H7EQX9</accession>
<feature type="compositionally biased region" description="Basic and acidic residues" evidence="1">
    <location>
        <begin position="45"/>
        <end position="68"/>
    </location>
</feature>
<name>A0A8H7EQX9_9FUNG</name>
<comment type="caution">
    <text evidence="2">The sequence shown here is derived from an EMBL/GenBank/DDBJ whole genome shotgun (WGS) entry which is preliminary data.</text>
</comment>
<dbReference type="GO" id="GO:0000340">
    <property type="term" value="F:RNA 7-methylguanosine cap binding"/>
    <property type="evidence" value="ECO:0007669"/>
    <property type="project" value="InterPro"/>
</dbReference>
<keyword evidence="3" id="KW-1185">Reference proteome</keyword>
<feature type="region of interest" description="Disordered" evidence="1">
    <location>
        <begin position="1"/>
        <end position="71"/>
    </location>
</feature>
<dbReference type="GO" id="GO:0003729">
    <property type="term" value="F:mRNA binding"/>
    <property type="evidence" value="ECO:0007669"/>
    <property type="project" value="InterPro"/>
</dbReference>
<feature type="compositionally biased region" description="Basic and acidic residues" evidence="1">
    <location>
        <begin position="24"/>
        <end position="35"/>
    </location>
</feature>
<dbReference type="InterPro" id="IPR019416">
    <property type="entry name" value="NCBP3"/>
</dbReference>
<dbReference type="OrthoDB" id="422106at2759"/>
<dbReference type="AlphaFoldDB" id="A0A8H7EQX9"/>
<dbReference type="Proteomes" id="UP000605846">
    <property type="component" value="Unassembled WGS sequence"/>
</dbReference>
<evidence type="ECO:0000313" key="2">
    <source>
        <dbReference type="EMBL" id="KAF7727484.1"/>
    </source>
</evidence>
<dbReference type="GO" id="GO:0005634">
    <property type="term" value="C:nucleus"/>
    <property type="evidence" value="ECO:0007669"/>
    <property type="project" value="TreeGrafter"/>
</dbReference>
<dbReference type="EMBL" id="JABAYA010000055">
    <property type="protein sequence ID" value="KAF7727484.1"/>
    <property type="molecule type" value="Genomic_DNA"/>
</dbReference>
<proteinExistence type="predicted"/>
<sequence>MLEAESLTVDFDNTEQQDNQQNQSEKDVTEPEEKPASTSTGQSEISHESNKSSTTKEDDSDNKQEDTPRPNVLFLYGLDEMSTNDIKSYCKGLNMQRIEWINDSSCNLVFATKEEAVAAATALLEQEVELTHTLLRKSKVHVREDRTFENLHIRVATTTDVKARGARERSRYYLLHGTEESNYDRDRLNDVDWVRDEGVMKLTCSVDWEGEEMTQGEVEVTTESMTVEEIDREGGQCLRFKEGPPYRMMRVVRLKTANYLLNYLKA</sequence>
<feature type="compositionally biased region" description="Low complexity" evidence="1">
    <location>
        <begin position="10"/>
        <end position="23"/>
    </location>
</feature>
<reference evidence="2" key="1">
    <citation type="submission" date="2020-01" db="EMBL/GenBank/DDBJ databases">
        <title>Genome Sequencing of Three Apophysomyces-Like Fungal Strains Confirms a Novel Fungal Genus in the Mucoromycota with divergent Burkholderia-like Endosymbiotic Bacteria.</title>
        <authorList>
            <person name="Stajich J.E."/>
            <person name="Macias A.M."/>
            <person name="Carter-House D."/>
            <person name="Lovett B."/>
            <person name="Kasson L.R."/>
            <person name="Berry K."/>
            <person name="Grigoriev I."/>
            <person name="Chang Y."/>
            <person name="Spatafora J."/>
            <person name="Kasson M.T."/>
        </authorList>
    </citation>
    <scope>NUCLEOTIDE SEQUENCE</scope>
    <source>
        <strain evidence="2">NRRL A-21654</strain>
    </source>
</reference>
<gene>
    <name evidence="2" type="ORF">EC973_007462</name>
</gene>
<organism evidence="2 3">
    <name type="scientific">Apophysomyces ossiformis</name>
    <dbReference type="NCBI Taxonomy" id="679940"/>
    <lineage>
        <taxon>Eukaryota</taxon>
        <taxon>Fungi</taxon>
        <taxon>Fungi incertae sedis</taxon>
        <taxon>Mucoromycota</taxon>
        <taxon>Mucoromycotina</taxon>
        <taxon>Mucoromycetes</taxon>
        <taxon>Mucorales</taxon>
        <taxon>Mucorineae</taxon>
        <taxon>Mucoraceae</taxon>
        <taxon>Apophysomyces</taxon>
    </lineage>
</organism>
<evidence type="ECO:0000256" key="1">
    <source>
        <dbReference type="SAM" id="MobiDB-lite"/>
    </source>
</evidence>
<evidence type="ECO:0000313" key="3">
    <source>
        <dbReference type="Proteomes" id="UP000605846"/>
    </source>
</evidence>